<comment type="similarity">
    <text evidence="6">Belongs to the KAE1 / TsaD family.</text>
</comment>
<dbReference type="NCBIfam" id="TIGR00329">
    <property type="entry name" value="gcp_kae1"/>
    <property type="match status" value="1"/>
</dbReference>
<dbReference type="GO" id="GO:0002949">
    <property type="term" value="P:tRNA threonylcarbamoyladenosine modification"/>
    <property type="evidence" value="ECO:0007669"/>
    <property type="project" value="UniProtKB-UniRule"/>
</dbReference>
<dbReference type="GO" id="GO:0061711">
    <property type="term" value="F:tRNA N(6)-L-threonylcarbamoyladenine synthase activity"/>
    <property type="evidence" value="ECO:0007669"/>
    <property type="project" value="UniProtKB-EC"/>
</dbReference>
<dbReference type="InterPro" id="IPR000905">
    <property type="entry name" value="Gcp-like_dom"/>
</dbReference>
<dbReference type="Pfam" id="PF00814">
    <property type="entry name" value="TsaD"/>
    <property type="match status" value="2"/>
</dbReference>
<reference evidence="8 9" key="1">
    <citation type="journal article" date="2016" name="Nat. Commun.">
        <title>Thousands of microbial genomes shed light on interconnected biogeochemical processes in an aquifer system.</title>
        <authorList>
            <person name="Anantharaman K."/>
            <person name="Brown C.T."/>
            <person name="Hug L.A."/>
            <person name="Sharon I."/>
            <person name="Castelle C.J."/>
            <person name="Probst A.J."/>
            <person name="Thomas B.C."/>
            <person name="Singh A."/>
            <person name="Wilkins M.J."/>
            <person name="Karaoz U."/>
            <person name="Brodie E.L."/>
            <person name="Williams K.H."/>
            <person name="Hubbard S.S."/>
            <person name="Banfield J.F."/>
        </authorList>
    </citation>
    <scope>NUCLEOTIDE SEQUENCE [LARGE SCALE GENOMIC DNA]</scope>
</reference>
<dbReference type="InterPro" id="IPR043129">
    <property type="entry name" value="ATPase_NBD"/>
</dbReference>
<keyword evidence="1 6" id="KW-0808">Transferase</keyword>
<dbReference type="STRING" id="1802315.A3F51_00745"/>
<dbReference type="InterPro" id="IPR017861">
    <property type="entry name" value="KAE1/TsaD"/>
</dbReference>
<evidence type="ECO:0000256" key="1">
    <source>
        <dbReference type="ARBA" id="ARBA00022679"/>
    </source>
</evidence>
<dbReference type="EMBL" id="MHRT01000005">
    <property type="protein sequence ID" value="OHA29131.1"/>
    <property type="molecule type" value="Genomic_DNA"/>
</dbReference>
<keyword evidence="3 6" id="KW-0479">Metal-binding</keyword>
<sequence length="385" mass="42253">MIILGIETSCDDTALALIETREVGGVFECRILSSLVHSQAELHSPYGGVFPTLAKREHEKNLPVLLEKLLEESMETQDSGSKTCPWLRTGIQEDNKNDKIPIDIIAVTEGPGLEPALWTGIVFAEMLSKKWKAPIIPINHMEGHIVGSLLRSDKSGGEWQRLKPLQMPALALLISGGHTELVKIEDRQDSLVTALPQFIYTIVGQTKDDAVGEAFDKVARLLNLPYPGGPHISRLATEARKKNISSSVKLPRPMISSQNFDFSFSGLKTAVLYAIRDAGKLSGDFKLGLAREFEDAVTDTLDTKLRKAIEETNALTVIVGGGVSANSYLRAQFEKTAAEYGISLYLPSKHISGDNALMIALVGAFHYQTRPRTIRAHGTKRLDNR</sequence>
<evidence type="ECO:0000256" key="2">
    <source>
        <dbReference type="ARBA" id="ARBA00022694"/>
    </source>
</evidence>
<feature type="binding site" evidence="6">
    <location>
        <position position="354"/>
    </location>
    <ligand>
        <name>Fe cation</name>
        <dbReference type="ChEBI" id="CHEBI:24875"/>
    </ligand>
</feature>
<keyword evidence="4 6" id="KW-0012">Acyltransferase</keyword>
<evidence type="ECO:0000313" key="8">
    <source>
        <dbReference type="EMBL" id="OHA29131.1"/>
    </source>
</evidence>
<accession>A0A1G2N1P6</accession>
<dbReference type="Gene3D" id="3.30.420.40">
    <property type="match status" value="2"/>
</dbReference>
<dbReference type="PANTHER" id="PTHR11735:SF6">
    <property type="entry name" value="TRNA N6-ADENOSINE THREONYLCARBAMOYLTRANSFERASE, MITOCHONDRIAL"/>
    <property type="match status" value="1"/>
</dbReference>
<feature type="binding site" evidence="6">
    <location>
        <begin position="173"/>
        <end position="177"/>
    </location>
    <ligand>
        <name>substrate</name>
    </ligand>
</feature>
<organism evidence="8 9">
    <name type="scientific">Candidatus Taylorbacteria bacterium RIFCSPHIGHO2_12_FULL_45_16</name>
    <dbReference type="NCBI Taxonomy" id="1802315"/>
    <lineage>
        <taxon>Bacteria</taxon>
        <taxon>Candidatus Tayloriibacteriota</taxon>
    </lineage>
</organism>
<comment type="catalytic activity">
    <reaction evidence="5 6">
        <text>L-threonylcarbamoyladenylate + adenosine(37) in tRNA = N(6)-L-threonylcarbamoyladenosine(37) in tRNA + AMP + H(+)</text>
        <dbReference type="Rhea" id="RHEA:37059"/>
        <dbReference type="Rhea" id="RHEA-COMP:10162"/>
        <dbReference type="Rhea" id="RHEA-COMP:10163"/>
        <dbReference type="ChEBI" id="CHEBI:15378"/>
        <dbReference type="ChEBI" id="CHEBI:73682"/>
        <dbReference type="ChEBI" id="CHEBI:74411"/>
        <dbReference type="ChEBI" id="CHEBI:74418"/>
        <dbReference type="ChEBI" id="CHEBI:456215"/>
        <dbReference type="EC" id="2.3.1.234"/>
    </reaction>
</comment>
<feature type="domain" description="Gcp-like" evidence="7">
    <location>
        <begin position="101"/>
        <end position="360"/>
    </location>
</feature>
<dbReference type="AlphaFoldDB" id="A0A1G2N1P6"/>
<feature type="binding site" evidence="6">
    <location>
        <position position="326"/>
    </location>
    <ligand>
        <name>substrate</name>
    </ligand>
</feature>
<comment type="caution">
    <text evidence="6">Lacks conserved residue(s) required for the propagation of feature annotation.</text>
</comment>
<dbReference type="SUPFAM" id="SSF53067">
    <property type="entry name" value="Actin-like ATPase domain"/>
    <property type="match status" value="2"/>
</dbReference>
<keyword evidence="6" id="KW-0963">Cytoplasm</keyword>
<comment type="caution">
    <text evidence="8">The sequence shown here is derived from an EMBL/GenBank/DDBJ whole genome shotgun (WGS) entry which is preliminary data.</text>
</comment>
<keyword evidence="6" id="KW-0408">Iron</keyword>
<dbReference type="InterPro" id="IPR022450">
    <property type="entry name" value="TsaD"/>
</dbReference>
<dbReference type="HAMAP" id="MF_01445">
    <property type="entry name" value="TsaD"/>
    <property type="match status" value="1"/>
</dbReference>
<evidence type="ECO:0000256" key="3">
    <source>
        <dbReference type="ARBA" id="ARBA00022723"/>
    </source>
</evidence>
<feature type="domain" description="Gcp-like" evidence="7">
    <location>
        <begin position="31"/>
        <end position="73"/>
    </location>
</feature>
<comment type="function">
    <text evidence="6">Required for the formation of a threonylcarbamoyl group on adenosine at position 37 (t(6)A37) in tRNAs that read codons beginning with adenine. Is involved in the transfer of the threonylcarbamoyl moiety of threonylcarbamoyl-AMP (TC-AMP) to the N6 group of A37, together with TsaE and TsaB. TsaD likely plays a direct catalytic role in this reaction.</text>
</comment>
<dbReference type="GO" id="GO:0005506">
    <property type="term" value="F:iron ion binding"/>
    <property type="evidence" value="ECO:0007669"/>
    <property type="project" value="UniProtKB-UniRule"/>
</dbReference>
<dbReference type="EC" id="2.3.1.234" evidence="6"/>
<evidence type="ECO:0000313" key="9">
    <source>
        <dbReference type="Proteomes" id="UP000178089"/>
    </source>
</evidence>
<feature type="binding site" evidence="6">
    <location>
        <position position="216"/>
    </location>
    <ligand>
        <name>substrate</name>
    </ligand>
</feature>
<comment type="cofactor">
    <cofactor evidence="6">
        <name>Fe(2+)</name>
        <dbReference type="ChEBI" id="CHEBI:29033"/>
    </cofactor>
    <text evidence="6">Binds 1 Fe(2+) ion per subunit.</text>
</comment>
<feature type="binding site" evidence="6">
    <location>
        <position position="140"/>
    </location>
    <ligand>
        <name>Fe cation</name>
        <dbReference type="ChEBI" id="CHEBI:24875"/>
    </ligand>
</feature>
<feature type="binding site" evidence="6">
    <location>
        <position position="229"/>
    </location>
    <ligand>
        <name>substrate</name>
    </ligand>
</feature>
<dbReference type="GO" id="GO:0005737">
    <property type="term" value="C:cytoplasm"/>
    <property type="evidence" value="ECO:0007669"/>
    <property type="project" value="UniProtKB-SubCell"/>
</dbReference>
<evidence type="ECO:0000259" key="7">
    <source>
        <dbReference type="Pfam" id="PF00814"/>
    </source>
</evidence>
<evidence type="ECO:0000256" key="4">
    <source>
        <dbReference type="ARBA" id="ARBA00023315"/>
    </source>
</evidence>
<name>A0A1G2N1P6_9BACT</name>
<proteinExistence type="inferred from homology"/>
<evidence type="ECO:0000256" key="5">
    <source>
        <dbReference type="ARBA" id="ARBA00048117"/>
    </source>
</evidence>
<comment type="subcellular location">
    <subcellularLocation>
        <location evidence="6">Cytoplasm</location>
    </subcellularLocation>
</comment>
<feature type="binding site" evidence="6">
    <location>
        <position position="144"/>
    </location>
    <ligand>
        <name>Fe cation</name>
        <dbReference type="ChEBI" id="CHEBI:24875"/>
    </ligand>
</feature>
<dbReference type="Proteomes" id="UP000178089">
    <property type="component" value="Unassembled WGS sequence"/>
</dbReference>
<keyword evidence="2 6" id="KW-0819">tRNA processing</keyword>
<evidence type="ECO:0000256" key="6">
    <source>
        <dbReference type="HAMAP-Rule" id="MF_01445"/>
    </source>
</evidence>
<dbReference type="PANTHER" id="PTHR11735">
    <property type="entry name" value="TRNA N6-ADENOSINE THREONYLCARBAMOYLTRANSFERASE"/>
    <property type="match status" value="1"/>
</dbReference>
<dbReference type="PRINTS" id="PR00789">
    <property type="entry name" value="OSIALOPTASE"/>
</dbReference>
<gene>
    <name evidence="6" type="primary">tsaD</name>
    <name evidence="8" type="ORF">A3F51_00745</name>
</gene>
<protein>
    <recommendedName>
        <fullName evidence="6">tRNA N6-adenosine threonylcarbamoyltransferase</fullName>
        <ecNumber evidence="6">2.3.1.234</ecNumber>
    </recommendedName>
    <alternativeName>
        <fullName evidence="6">N6-L-threonylcarbamoyladenine synthase</fullName>
        <shortName evidence="6">t(6)A synthase</shortName>
    </alternativeName>
    <alternativeName>
        <fullName evidence="6">t(6)A37 threonylcarbamoyladenosine biosynthesis protein TsaD</fullName>
    </alternativeName>
    <alternativeName>
        <fullName evidence="6">tRNA threonylcarbamoyladenosine biosynthesis protein TsaD</fullName>
    </alternativeName>
</protein>